<keyword evidence="5 12" id="KW-0418">Kinase</keyword>
<dbReference type="OMA" id="KYTHELP"/>
<dbReference type="InterPro" id="IPR011009">
    <property type="entry name" value="Kinase-like_dom_sf"/>
</dbReference>
<evidence type="ECO:0000256" key="2">
    <source>
        <dbReference type="ARBA" id="ARBA00022527"/>
    </source>
</evidence>
<evidence type="ECO:0000256" key="5">
    <source>
        <dbReference type="ARBA" id="ARBA00022777"/>
    </source>
</evidence>
<name>G0R290_ICHMU</name>
<dbReference type="Gene3D" id="1.10.510.10">
    <property type="entry name" value="Transferase(Phosphotransferase) domain 1"/>
    <property type="match status" value="1"/>
</dbReference>
<evidence type="ECO:0000256" key="4">
    <source>
        <dbReference type="ARBA" id="ARBA00022741"/>
    </source>
</evidence>
<evidence type="ECO:0000259" key="11">
    <source>
        <dbReference type="PROSITE" id="PS50011"/>
    </source>
</evidence>
<evidence type="ECO:0000256" key="3">
    <source>
        <dbReference type="ARBA" id="ARBA00022679"/>
    </source>
</evidence>
<organism evidence="12 13">
    <name type="scientific">Ichthyophthirius multifiliis</name>
    <name type="common">White spot disease agent</name>
    <name type="synonym">Ich</name>
    <dbReference type="NCBI Taxonomy" id="5932"/>
    <lineage>
        <taxon>Eukaryota</taxon>
        <taxon>Sar</taxon>
        <taxon>Alveolata</taxon>
        <taxon>Ciliophora</taxon>
        <taxon>Intramacronucleata</taxon>
        <taxon>Oligohymenophorea</taxon>
        <taxon>Hymenostomatida</taxon>
        <taxon>Ophryoglenina</taxon>
        <taxon>Ichthyophthirius</taxon>
    </lineage>
</organism>
<dbReference type="InParanoid" id="G0R290"/>
<dbReference type="Proteomes" id="UP000008983">
    <property type="component" value="Unassembled WGS sequence"/>
</dbReference>
<dbReference type="Pfam" id="PF00069">
    <property type="entry name" value="Pkinase"/>
    <property type="match status" value="1"/>
</dbReference>
<dbReference type="PROSITE" id="PS50011">
    <property type="entry name" value="PROTEIN_KINASE_DOM"/>
    <property type="match status" value="1"/>
</dbReference>
<evidence type="ECO:0000256" key="9">
    <source>
        <dbReference type="ARBA" id="ARBA00041902"/>
    </source>
</evidence>
<dbReference type="InterPro" id="IPR000719">
    <property type="entry name" value="Prot_kinase_dom"/>
</dbReference>
<protein>
    <recommendedName>
        <fullName evidence="8">Cyclin-dependent kinase 2 homolog</fullName>
    </recommendedName>
    <alternativeName>
        <fullName evidence="9">Cell division control protein 2 homolog</fullName>
    </alternativeName>
    <alternativeName>
        <fullName evidence="10">cdc2-related kinase 2</fullName>
    </alternativeName>
</protein>
<comment type="subunit">
    <text evidence="7">May form a complex composed of at least the catalytic subunit CRK2 and a cyclin.</text>
</comment>
<keyword evidence="13" id="KW-1185">Reference proteome</keyword>
<keyword evidence="3 12" id="KW-0808">Transferase</keyword>
<dbReference type="InterPro" id="IPR008271">
    <property type="entry name" value="Ser/Thr_kinase_AS"/>
</dbReference>
<sequence length="193" mass="22746">MYQLIKGINHIHSSGFIHRDLKPANILITQQGEVKIADFGLSKAINIRQNRMTPGWITLWYRPLEMLLGQQEYSQVVDIWSIGCIFSELINLEPLFDQDKNYDMIVSIIDKRGFPIDWEGMNNFSKIEKFNQWKQKQKQSIKLISRNLCDQGNDLLDKMLDTNPNKRITARQCLQHVLYKIIYKFIQKKALFL</sequence>
<gene>
    <name evidence="12" type="ORF">IMG5_176010</name>
</gene>
<dbReference type="GeneID" id="14904488"/>
<evidence type="ECO:0000256" key="8">
    <source>
        <dbReference type="ARBA" id="ARBA00039612"/>
    </source>
</evidence>
<dbReference type="RefSeq" id="XP_004029651.1">
    <property type="nucleotide sequence ID" value="XM_004029603.1"/>
</dbReference>
<evidence type="ECO:0000313" key="12">
    <source>
        <dbReference type="EMBL" id="EGR28415.1"/>
    </source>
</evidence>
<dbReference type="STRING" id="857967.G0R290"/>
<evidence type="ECO:0000313" key="13">
    <source>
        <dbReference type="Proteomes" id="UP000008983"/>
    </source>
</evidence>
<keyword evidence="6" id="KW-0067">ATP-binding</keyword>
<evidence type="ECO:0000256" key="7">
    <source>
        <dbReference type="ARBA" id="ARBA00038543"/>
    </source>
</evidence>
<keyword evidence="2" id="KW-0723">Serine/threonine-protein kinase</keyword>
<dbReference type="eggNOG" id="KOG0594">
    <property type="taxonomic scope" value="Eukaryota"/>
</dbReference>
<dbReference type="GO" id="GO:0005524">
    <property type="term" value="F:ATP binding"/>
    <property type="evidence" value="ECO:0007669"/>
    <property type="project" value="UniProtKB-KW"/>
</dbReference>
<evidence type="ECO:0000256" key="10">
    <source>
        <dbReference type="ARBA" id="ARBA00042858"/>
    </source>
</evidence>
<dbReference type="InterPro" id="IPR050108">
    <property type="entry name" value="CDK"/>
</dbReference>
<reference evidence="12 13" key="1">
    <citation type="submission" date="2011-07" db="EMBL/GenBank/DDBJ databases">
        <authorList>
            <person name="Coyne R."/>
            <person name="Brami D."/>
            <person name="Johnson J."/>
            <person name="Hostetler J."/>
            <person name="Hannick L."/>
            <person name="Clark T."/>
            <person name="Cassidy-Hanley D."/>
            <person name="Inman J."/>
        </authorList>
    </citation>
    <scope>NUCLEOTIDE SEQUENCE [LARGE SCALE GENOMIC DNA]</scope>
    <source>
        <strain evidence="12 13">G5</strain>
    </source>
</reference>
<dbReference type="EMBL" id="GL984247">
    <property type="protein sequence ID" value="EGR28415.1"/>
    <property type="molecule type" value="Genomic_DNA"/>
</dbReference>
<dbReference type="PANTHER" id="PTHR24056">
    <property type="entry name" value="CELL DIVISION PROTEIN KINASE"/>
    <property type="match status" value="1"/>
</dbReference>
<comment type="similarity">
    <text evidence="1">Belongs to the protein kinase superfamily. CMGC Ser/Thr protein kinase family. CDC2/CDKX subfamily.</text>
</comment>
<dbReference type="SUPFAM" id="SSF56112">
    <property type="entry name" value="Protein kinase-like (PK-like)"/>
    <property type="match status" value="1"/>
</dbReference>
<dbReference type="GO" id="GO:0005634">
    <property type="term" value="C:nucleus"/>
    <property type="evidence" value="ECO:0007669"/>
    <property type="project" value="TreeGrafter"/>
</dbReference>
<evidence type="ECO:0000256" key="1">
    <source>
        <dbReference type="ARBA" id="ARBA00006485"/>
    </source>
</evidence>
<dbReference type="PROSITE" id="PS00108">
    <property type="entry name" value="PROTEIN_KINASE_ST"/>
    <property type="match status" value="1"/>
</dbReference>
<dbReference type="GO" id="GO:0004674">
    <property type="term" value="F:protein serine/threonine kinase activity"/>
    <property type="evidence" value="ECO:0007669"/>
    <property type="project" value="UniProtKB-KW"/>
</dbReference>
<dbReference type="OrthoDB" id="312177at2759"/>
<accession>G0R290</accession>
<dbReference type="AlphaFoldDB" id="G0R290"/>
<proteinExistence type="inferred from homology"/>
<dbReference type="SMART" id="SM00220">
    <property type="entry name" value="S_TKc"/>
    <property type="match status" value="1"/>
</dbReference>
<feature type="domain" description="Protein kinase" evidence="11">
    <location>
        <begin position="1"/>
        <end position="179"/>
    </location>
</feature>
<dbReference type="FunFam" id="1.10.510.10:FF:000624">
    <property type="entry name" value="Mitogen-activated protein kinase"/>
    <property type="match status" value="1"/>
</dbReference>
<evidence type="ECO:0000256" key="6">
    <source>
        <dbReference type="ARBA" id="ARBA00022840"/>
    </source>
</evidence>
<keyword evidence="4" id="KW-0547">Nucleotide-binding</keyword>